<name>A0A2G8SKR1_9APHY</name>
<evidence type="ECO:0000313" key="2">
    <source>
        <dbReference type="Proteomes" id="UP000230002"/>
    </source>
</evidence>
<proteinExistence type="predicted"/>
<comment type="caution">
    <text evidence="1">The sequence shown here is derived from an EMBL/GenBank/DDBJ whole genome shotgun (WGS) entry which is preliminary data.</text>
</comment>
<gene>
    <name evidence="1" type="ORF">GSI_03112</name>
</gene>
<protein>
    <submittedName>
        <fullName evidence="1">Uncharacterized protein</fullName>
    </submittedName>
</protein>
<evidence type="ECO:0000313" key="1">
    <source>
        <dbReference type="EMBL" id="PIL34337.1"/>
    </source>
</evidence>
<keyword evidence="2" id="KW-1185">Reference proteome</keyword>
<sequence>MPVPAIVEVLLRLIQSLLQDLKETRAALSRKTYQLQTTEVVSAMYQSDSVYFRQRCHELEEQLAVKLRDDPSALRIALPFHDSQ</sequence>
<dbReference type="AlphaFoldDB" id="A0A2G8SKR1"/>
<dbReference type="EMBL" id="AYKW01000005">
    <property type="protein sequence ID" value="PIL34337.1"/>
    <property type="molecule type" value="Genomic_DNA"/>
</dbReference>
<accession>A0A2G8SKR1</accession>
<reference evidence="1 2" key="1">
    <citation type="journal article" date="2015" name="Sci. Rep.">
        <title>Chromosome-level genome map provides insights into diverse defense mechanisms in the medicinal fungus Ganoderma sinense.</title>
        <authorList>
            <person name="Zhu Y."/>
            <person name="Xu J."/>
            <person name="Sun C."/>
            <person name="Zhou S."/>
            <person name="Xu H."/>
            <person name="Nelson D.R."/>
            <person name="Qian J."/>
            <person name="Song J."/>
            <person name="Luo H."/>
            <person name="Xiang L."/>
            <person name="Li Y."/>
            <person name="Xu Z."/>
            <person name="Ji A."/>
            <person name="Wang L."/>
            <person name="Lu S."/>
            <person name="Hayward A."/>
            <person name="Sun W."/>
            <person name="Li X."/>
            <person name="Schwartz D.C."/>
            <person name="Wang Y."/>
            <person name="Chen S."/>
        </authorList>
    </citation>
    <scope>NUCLEOTIDE SEQUENCE [LARGE SCALE GENOMIC DNA]</scope>
    <source>
        <strain evidence="1 2">ZZ0214-1</strain>
    </source>
</reference>
<dbReference type="Proteomes" id="UP000230002">
    <property type="component" value="Unassembled WGS sequence"/>
</dbReference>
<organism evidence="1 2">
    <name type="scientific">Ganoderma sinense ZZ0214-1</name>
    <dbReference type="NCBI Taxonomy" id="1077348"/>
    <lineage>
        <taxon>Eukaryota</taxon>
        <taxon>Fungi</taxon>
        <taxon>Dikarya</taxon>
        <taxon>Basidiomycota</taxon>
        <taxon>Agaricomycotina</taxon>
        <taxon>Agaricomycetes</taxon>
        <taxon>Polyporales</taxon>
        <taxon>Polyporaceae</taxon>
        <taxon>Ganoderma</taxon>
    </lineage>
</organism>